<dbReference type="GO" id="GO:0008234">
    <property type="term" value="F:cysteine-type peptidase activity"/>
    <property type="evidence" value="ECO:0007669"/>
    <property type="project" value="UniProtKB-KW"/>
</dbReference>
<dbReference type="InterPro" id="IPR000064">
    <property type="entry name" value="NLP_P60_dom"/>
</dbReference>
<evidence type="ECO:0000259" key="5">
    <source>
        <dbReference type="PROSITE" id="PS51935"/>
    </source>
</evidence>
<feature type="domain" description="NlpC/P60" evidence="5">
    <location>
        <begin position="146"/>
        <end position="271"/>
    </location>
</feature>
<evidence type="ECO:0000256" key="1">
    <source>
        <dbReference type="ARBA" id="ARBA00007074"/>
    </source>
</evidence>
<evidence type="ECO:0000313" key="7">
    <source>
        <dbReference type="Proteomes" id="UP000000248"/>
    </source>
</evidence>
<organism evidence="6 7">
    <name type="scientific">Dichelobacter nodosus (strain VCS1703A)</name>
    <dbReference type="NCBI Taxonomy" id="246195"/>
    <lineage>
        <taxon>Bacteria</taxon>
        <taxon>Pseudomonadati</taxon>
        <taxon>Pseudomonadota</taxon>
        <taxon>Gammaproteobacteria</taxon>
        <taxon>Cardiobacteriales</taxon>
        <taxon>Cardiobacteriaceae</taxon>
        <taxon>Dichelobacter</taxon>
    </lineage>
</organism>
<keyword evidence="2" id="KW-0645">Protease</keyword>
<gene>
    <name evidence="6" type="ordered locus">DNO_0036</name>
</gene>
<dbReference type="Gene3D" id="2.30.30.40">
    <property type="entry name" value="SH3 Domains"/>
    <property type="match status" value="1"/>
</dbReference>
<dbReference type="InterPro" id="IPR051202">
    <property type="entry name" value="Peptidase_C40"/>
</dbReference>
<proteinExistence type="inferred from homology"/>
<sequence>MFNLDEQTARDARLFINQPVIALAVIKTSDAWVFQEPDPKSPRLTQMLYGENVTIHGQKDVFYWVQSQSDLYCGWIHGAALRQVPQFETKTHCTRFTAPITKEADLKSPLIGFLPPAATFNISEIQGDYVKLAEWGWIHRAHAFELSEPLDLLTVAREQLGRSYLWGGRGTSGVDCSGLVQMIYRFSGRLIPRDSDLQHKYMAQNHQSVNAKEMSAGDLIFIPNHVMLYSGNKNVIHASGHHMRVVEEPLMSALAHSDIAKERLIIKAYHW</sequence>
<dbReference type="RefSeq" id="WP_011927794.1">
    <property type="nucleotide sequence ID" value="NC_009446.1"/>
</dbReference>
<protein>
    <submittedName>
        <fullName evidence="6">NLP-P60 family domain protein</fullName>
    </submittedName>
</protein>
<evidence type="ECO:0000256" key="2">
    <source>
        <dbReference type="ARBA" id="ARBA00022670"/>
    </source>
</evidence>
<accession>A5EWX4</accession>
<keyword evidence="4" id="KW-0788">Thiol protease</keyword>
<dbReference type="HOGENOM" id="CLU_016043_13_3_6"/>
<dbReference type="AlphaFoldDB" id="A5EWX4"/>
<dbReference type="GO" id="GO:0006508">
    <property type="term" value="P:proteolysis"/>
    <property type="evidence" value="ECO:0007669"/>
    <property type="project" value="UniProtKB-KW"/>
</dbReference>
<evidence type="ECO:0000256" key="3">
    <source>
        <dbReference type="ARBA" id="ARBA00022801"/>
    </source>
</evidence>
<dbReference type="OrthoDB" id="9807055at2"/>
<dbReference type="Pfam" id="PF18348">
    <property type="entry name" value="SH3_16"/>
    <property type="match status" value="1"/>
</dbReference>
<dbReference type="SUPFAM" id="SSF54001">
    <property type="entry name" value="Cysteine proteinases"/>
    <property type="match status" value="1"/>
</dbReference>
<name>A5EWX4_DICNV</name>
<evidence type="ECO:0000256" key="4">
    <source>
        <dbReference type="ARBA" id="ARBA00022807"/>
    </source>
</evidence>
<dbReference type="EMBL" id="CP000513">
    <property type="protein sequence ID" value="ABQ13401.1"/>
    <property type="molecule type" value="Genomic_DNA"/>
</dbReference>
<dbReference type="Pfam" id="PF00877">
    <property type="entry name" value="NLPC_P60"/>
    <property type="match status" value="1"/>
</dbReference>
<evidence type="ECO:0000313" key="6">
    <source>
        <dbReference type="EMBL" id="ABQ13401.1"/>
    </source>
</evidence>
<dbReference type="KEGG" id="dno:DNO_0036"/>
<dbReference type="Proteomes" id="UP000000248">
    <property type="component" value="Chromosome"/>
</dbReference>
<dbReference type="eggNOG" id="COG0791">
    <property type="taxonomic scope" value="Bacteria"/>
</dbReference>
<reference evidence="6 7" key="1">
    <citation type="journal article" date="2007" name="Nat. Biotechnol.">
        <title>Genome sequence and identification of candidate vaccine antigens from the animal pathogen Dichelobacter nodosus.</title>
        <authorList>
            <person name="Myers G.S."/>
            <person name="Parker D."/>
            <person name="Al-Hasani K."/>
            <person name="Kennan R.M."/>
            <person name="Seemann T."/>
            <person name="Ren Q."/>
            <person name="Badger J.H."/>
            <person name="Selengut J.D."/>
            <person name="Deboy R.T."/>
            <person name="Tettelin H."/>
            <person name="Boyce J.D."/>
            <person name="McCarl V.P."/>
            <person name="Han X."/>
            <person name="Nelson W.C."/>
            <person name="Madupu R."/>
            <person name="Mohamoud Y."/>
            <person name="Holley T."/>
            <person name="Fedorova N."/>
            <person name="Khouri H."/>
            <person name="Bottomley S.P."/>
            <person name="Whittington R.J."/>
            <person name="Adler B."/>
            <person name="Songer J.G."/>
            <person name="Rood J.I."/>
            <person name="Paulsen I.T."/>
        </authorList>
    </citation>
    <scope>NUCLEOTIDE SEQUENCE [LARGE SCALE GENOMIC DNA]</scope>
    <source>
        <strain evidence="6 7">VCS1703A</strain>
    </source>
</reference>
<dbReference type="InterPro" id="IPR038765">
    <property type="entry name" value="Papain-like_cys_pep_sf"/>
</dbReference>
<comment type="similarity">
    <text evidence="1">Belongs to the peptidase C40 family.</text>
</comment>
<keyword evidence="3" id="KW-0378">Hydrolase</keyword>
<dbReference type="PROSITE" id="PS51935">
    <property type="entry name" value="NLPC_P60"/>
    <property type="match status" value="1"/>
</dbReference>
<dbReference type="PANTHER" id="PTHR47053:SF1">
    <property type="entry name" value="MUREIN DD-ENDOPEPTIDASE MEPH-RELATED"/>
    <property type="match status" value="1"/>
</dbReference>
<dbReference type="Gene3D" id="3.90.1720.10">
    <property type="entry name" value="endopeptidase domain like (from Nostoc punctiforme)"/>
    <property type="match status" value="1"/>
</dbReference>
<dbReference type="PANTHER" id="PTHR47053">
    <property type="entry name" value="MUREIN DD-ENDOPEPTIDASE MEPH-RELATED"/>
    <property type="match status" value="1"/>
</dbReference>
<dbReference type="InterPro" id="IPR041382">
    <property type="entry name" value="SH3_16"/>
</dbReference>
<keyword evidence="7" id="KW-1185">Reference proteome</keyword>